<dbReference type="AntiFam" id="ANF00011">
    <property type="entry name" value="tRNA translation"/>
</dbReference>
<feature type="compositionally biased region" description="Polar residues" evidence="1">
    <location>
        <begin position="48"/>
        <end position="57"/>
    </location>
</feature>
<evidence type="ECO:0000256" key="1">
    <source>
        <dbReference type="SAM" id="MobiDB-lite"/>
    </source>
</evidence>
<dbReference type="AlphaFoldDB" id="A0A2C9VX58"/>
<reference evidence="2" key="1">
    <citation type="submission" date="2016-02" db="EMBL/GenBank/DDBJ databases">
        <title>WGS assembly of Manihot esculenta.</title>
        <authorList>
            <person name="Bredeson J.V."/>
            <person name="Prochnik S.E."/>
            <person name="Lyons J.B."/>
            <person name="Schmutz J."/>
            <person name="Grimwood J."/>
            <person name="Vrebalov J."/>
            <person name="Bart R.S."/>
            <person name="Amuge T."/>
            <person name="Ferguson M.E."/>
            <person name="Green R."/>
            <person name="Putnam N."/>
            <person name="Stites J."/>
            <person name="Rounsley S."/>
            <person name="Rokhsar D.S."/>
        </authorList>
    </citation>
    <scope>NUCLEOTIDE SEQUENCE [LARGE SCALE GENOMIC DNA]</scope>
    <source>
        <tissue evidence="2">Leaf</tissue>
    </source>
</reference>
<protein>
    <submittedName>
        <fullName evidence="2">Uncharacterized protein</fullName>
    </submittedName>
</protein>
<accession>A0A2C9VX58</accession>
<sequence length="77" mass="8428">MGPVLRLSGLNLAYAGNLEAFRSWAVIPQRLTSLNSKETKIKDCGERGSNTRPSDLQSDALPTELSPLNGCFCLKLY</sequence>
<feature type="region of interest" description="Disordered" evidence="1">
    <location>
        <begin position="42"/>
        <end position="61"/>
    </location>
</feature>
<evidence type="ECO:0000313" key="2">
    <source>
        <dbReference type="EMBL" id="OAY50893.1"/>
    </source>
</evidence>
<gene>
    <name evidence="2" type="ORF">MANES_05G170700</name>
</gene>
<name>A0A2C9VX58_MANES</name>
<dbReference type="EMBL" id="CM004391">
    <property type="protein sequence ID" value="OAY50893.1"/>
    <property type="molecule type" value="Genomic_DNA"/>
</dbReference>
<proteinExistence type="predicted"/>
<organism evidence="2">
    <name type="scientific">Manihot esculenta</name>
    <name type="common">Cassava</name>
    <name type="synonym">Jatropha manihot</name>
    <dbReference type="NCBI Taxonomy" id="3983"/>
    <lineage>
        <taxon>Eukaryota</taxon>
        <taxon>Viridiplantae</taxon>
        <taxon>Streptophyta</taxon>
        <taxon>Embryophyta</taxon>
        <taxon>Tracheophyta</taxon>
        <taxon>Spermatophyta</taxon>
        <taxon>Magnoliopsida</taxon>
        <taxon>eudicotyledons</taxon>
        <taxon>Gunneridae</taxon>
        <taxon>Pentapetalae</taxon>
        <taxon>rosids</taxon>
        <taxon>fabids</taxon>
        <taxon>Malpighiales</taxon>
        <taxon>Euphorbiaceae</taxon>
        <taxon>Crotonoideae</taxon>
        <taxon>Manihoteae</taxon>
        <taxon>Manihot</taxon>
    </lineage>
</organism>